<dbReference type="GO" id="GO:0008818">
    <property type="term" value="F:cobalamin 5'-phosphate synthase activity"/>
    <property type="evidence" value="ECO:0007669"/>
    <property type="project" value="UniProtKB-UniRule"/>
</dbReference>
<evidence type="ECO:0000256" key="7">
    <source>
        <dbReference type="ARBA" id="ARBA00022475"/>
    </source>
</evidence>
<keyword evidence="13 19" id="KW-0472">Membrane</keyword>
<feature type="transmembrane region" description="Helical" evidence="19">
    <location>
        <begin position="117"/>
        <end position="137"/>
    </location>
</feature>
<sequence>MSVRTARMRRRFEELRLAVVFLTRLPAGRLKDPIPELSAARWAFPLVGLAVGAITAAVFWVLTVMGMAPMLAAVLALAAQALTTGALHQDGLADVADGLGGGRDRAHALEIMRDSRIGSYGALALVLTTAAWIVALAEVGQAWPLLALAVASRLAMLAVLVELPSARAEGLGQSASARCRPYAPGLIVAVACLLPLGWAGAWAAAAMALMTLLLANRALKRIGGQTGDVCGAAQILSETAGLVALCLS</sequence>
<dbReference type="EC" id="2.7.8.26" evidence="5 19"/>
<keyword evidence="11 19" id="KW-0460">Magnesium</keyword>
<evidence type="ECO:0000256" key="14">
    <source>
        <dbReference type="ARBA" id="ARBA00025228"/>
    </source>
</evidence>
<dbReference type="NCBIfam" id="TIGR00317">
    <property type="entry name" value="cobS"/>
    <property type="match status" value="1"/>
</dbReference>
<evidence type="ECO:0000256" key="8">
    <source>
        <dbReference type="ARBA" id="ARBA00022573"/>
    </source>
</evidence>
<protein>
    <recommendedName>
        <fullName evidence="6 19">Adenosylcobinamide-GDP ribazoletransferase</fullName>
        <ecNumber evidence="5 19">2.7.8.26</ecNumber>
    </recommendedName>
    <alternativeName>
        <fullName evidence="16 19">Cobalamin synthase</fullName>
    </alternativeName>
    <alternativeName>
        <fullName evidence="15 19">Cobalamin-5'-phosphate synthase</fullName>
    </alternativeName>
</protein>
<dbReference type="Pfam" id="PF02654">
    <property type="entry name" value="CobS"/>
    <property type="match status" value="1"/>
</dbReference>
<dbReference type="InterPro" id="IPR003805">
    <property type="entry name" value="CobS"/>
</dbReference>
<dbReference type="PANTHER" id="PTHR34148">
    <property type="entry name" value="ADENOSYLCOBINAMIDE-GDP RIBAZOLETRANSFERASE"/>
    <property type="match status" value="1"/>
</dbReference>
<evidence type="ECO:0000256" key="16">
    <source>
        <dbReference type="ARBA" id="ARBA00032853"/>
    </source>
</evidence>
<feature type="transmembrane region" description="Helical" evidence="19">
    <location>
        <begin position="43"/>
        <end position="62"/>
    </location>
</feature>
<evidence type="ECO:0000313" key="21">
    <source>
        <dbReference type="Proteomes" id="UP000675940"/>
    </source>
</evidence>
<keyword evidence="12 19" id="KW-1133">Transmembrane helix</keyword>
<organism evidence="20 21">
    <name type="scientific">Sagittula salina</name>
    <dbReference type="NCBI Taxonomy" id="2820268"/>
    <lineage>
        <taxon>Bacteria</taxon>
        <taxon>Pseudomonadati</taxon>
        <taxon>Pseudomonadota</taxon>
        <taxon>Alphaproteobacteria</taxon>
        <taxon>Rhodobacterales</taxon>
        <taxon>Roseobacteraceae</taxon>
        <taxon>Sagittula</taxon>
    </lineage>
</organism>
<dbReference type="PANTHER" id="PTHR34148:SF1">
    <property type="entry name" value="ADENOSYLCOBINAMIDE-GDP RIBAZOLETRANSFERASE"/>
    <property type="match status" value="1"/>
</dbReference>
<dbReference type="HAMAP" id="MF_00719">
    <property type="entry name" value="CobS"/>
    <property type="match status" value="1"/>
</dbReference>
<dbReference type="AlphaFoldDB" id="A0A940MVT9"/>
<evidence type="ECO:0000256" key="18">
    <source>
        <dbReference type="ARBA" id="ARBA00049504"/>
    </source>
</evidence>
<comment type="catalytic activity">
    <reaction evidence="17 19">
        <text>alpha-ribazole + adenosylcob(III)inamide-GDP = adenosylcob(III)alamin + GMP + H(+)</text>
        <dbReference type="Rhea" id="RHEA:16049"/>
        <dbReference type="ChEBI" id="CHEBI:10329"/>
        <dbReference type="ChEBI" id="CHEBI:15378"/>
        <dbReference type="ChEBI" id="CHEBI:18408"/>
        <dbReference type="ChEBI" id="CHEBI:58115"/>
        <dbReference type="ChEBI" id="CHEBI:60487"/>
        <dbReference type="EC" id="2.7.8.26"/>
    </reaction>
</comment>
<evidence type="ECO:0000256" key="1">
    <source>
        <dbReference type="ARBA" id="ARBA00001946"/>
    </source>
</evidence>
<keyword evidence="21" id="KW-1185">Reference proteome</keyword>
<evidence type="ECO:0000256" key="17">
    <source>
        <dbReference type="ARBA" id="ARBA00048623"/>
    </source>
</evidence>
<comment type="pathway">
    <text evidence="3 19">Cofactor biosynthesis; adenosylcobalamin biosynthesis; adenosylcobalamin from cob(II)yrinate a,c-diamide: step 7/7.</text>
</comment>
<evidence type="ECO:0000256" key="3">
    <source>
        <dbReference type="ARBA" id="ARBA00004663"/>
    </source>
</evidence>
<comment type="catalytic activity">
    <reaction evidence="18 19">
        <text>alpha-ribazole 5'-phosphate + adenosylcob(III)inamide-GDP = adenosylcob(III)alamin 5'-phosphate + GMP + H(+)</text>
        <dbReference type="Rhea" id="RHEA:23560"/>
        <dbReference type="ChEBI" id="CHEBI:15378"/>
        <dbReference type="ChEBI" id="CHEBI:57918"/>
        <dbReference type="ChEBI" id="CHEBI:58115"/>
        <dbReference type="ChEBI" id="CHEBI:60487"/>
        <dbReference type="ChEBI" id="CHEBI:60493"/>
        <dbReference type="EC" id="2.7.8.26"/>
    </reaction>
</comment>
<dbReference type="GO" id="GO:0051073">
    <property type="term" value="F:adenosylcobinamide-GDP ribazoletransferase activity"/>
    <property type="evidence" value="ECO:0007669"/>
    <property type="project" value="UniProtKB-UniRule"/>
</dbReference>
<comment type="function">
    <text evidence="14 19">Joins adenosylcobinamide-GDP and alpha-ribazole to generate adenosylcobalamin (Ado-cobalamin). Also synthesizes adenosylcobalamin 5'-phosphate from adenosylcobinamide-GDP and alpha-ribazole 5'-phosphate.</text>
</comment>
<evidence type="ECO:0000256" key="13">
    <source>
        <dbReference type="ARBA" id="ARBA00023136"/>
    </source>
</evidence>
<evidence type="ECO:0000256" key="19">
    <source>
        <dbReference type="HAMAP-Rule" id="MF_00719"/>
    </source>
</evidence>
<gene>
    <name evidence="19 20" type="primary">cobS</name>
    <name evidence="20" type="ORF">J5474_20565</name>
</gene>
<evidence type="ECO:0000313" key="20">
    <source>
        <dbReference type="EMBL" id="MBP0484872.1"/>
    </source>
</evidence>
<reference evidence="20" key="1">
    <citation type="submission" date="2021-03" db="EMBL/GenBank/DDBJ databases">
        <title>Sagittula salina sp. nov. strain M10.9X isolated from the marine waste.</title>
        <authorList>
            <person name="Satari L."/>
            <person name="Molina-Menor E."/>
            <person name="Vidal-Verdu A."/>
            <person name="Pascual J."/>
            <person name="Pereto J."/>
            <person name="Porcar M."/>
        </authorList>
    </citation>
    <scope>NUCLEOTIDE SEQUENCE</scope>
    <source>
        <strain evidence="20">M10.9X</strain>
    </source>
</reference>
<evidence type="ECO:0000256" key="4">
    <source>
        <dbReference type="ARBA" id="ARBA00010561"/>
    </source>
</evidence>
<keyword evidence="7 19" id="KW-1003">Cell membrane</keyword>
<dbReference type="Proteomes" id="UP000675940">
    <property type="component" value="Unassembled WGS sequence"/>
</dbReference>
<evidence type="ECO:0000256" key="10">
    <source>
        <dbReference type="ARBA" id="ARBA00022692"/>
    </source>
</evidence>
<dbReference type="GO" id="GO:0009236">
    <property type="term" value="P:cobalamin biosynthetic process"/>
    <property type="evidence" value="ECO:0007669"/>
    <property type="project" value="UniProtKB-UniRule"/>
</dbReference>
<keyword evidence="9 19" id="KW-0808">Transferase</keyword>
<evidence type="ECO:0000256" key="9">
    <source>
        <dbReference type="ARBA" id="ARBA00022679"/>
    </source>
</evidence>
<comment type="similarity">
    <text evidence="4 19">Belongs to the CobS family.</text>
</comment>
<accession>A0A940MVT9</accession>
<comment type="cofactor">
    <cofactor evidence="1 19">
        <name>Mg(2+)</name>
        <dbReference type="ChEBI" id="CHEBI:18420"/>
    </cofactor>
</comment>
<evidence type="ECO:0000256" key="2">
    <source>
        <dbReference type="ARBA" id="ARBA00004651"/>
    </source>
</evidence>
<evidence type="ECO:0000256" key="12">
    <source>
        <dbReference type="ARBA" id="ARBA00022989"/>
    </source>
</evidence>
<keyword evidence="8 19" id="KW-0169">Cobalamin biosynthesis</keyword>
<comment type="subcellular location">
    <subcellularLocation>
        <location evidence="2 19">Cell membrane</location>
        <topology evidence="2 19">Multi-pass membrane protein</topology>
    </subcellularLocation>
</comment>
<keyword evidence="10 19" id="KW-0812">Transmembrane</keyword>
<feature type="transmembrane region" description="Helical" evidence="19">
    <location>
        <begin position="182"/>
        <end position="215"/>
    </location>
</feature>
<feature type="transmembrane region" description="Helical" evidence="19">
    <location>
        <begin position="143"/>
        <end position="161"/>
    </location>
</feature>
<dbReference type="GO" id="GO:0005886">
    <property type="term" value="C:plasma membrane"/>
    <property type="evidence" value="ECO:0007669"/>
    <property type="project" value="UniProtKB-SubCell"/>
</dbReference>
<comment type="caution">
    <text evidence="20">The sequence shown here is derived from an EMBL/GenBank/DDBJ whole genome shotgun (WGS) entry which is preliminary data.</text>
</comment>
<evidence type="ECO:0000256" key="15">
    <source>
        <dbReference type="ARBA" id="ARBA00032605"/>
    </source>
</evidence>
<evidence type="ECO:0000256" key="5">
    <source>
        <dbReference type="ARBA" id="ARBA00013200"/>
    </source>
</evidence>
<name>A0A940MVT9_9RHOB</name>
<dbReference type="EMBL" id="JAGISH010000018">
    <property type="protein sequence ID" value="MBP0484872.1"/>
    <property type="molecule type" value="Genomic_DNA"/>
</dbReference>
<evidence type="ECO:0000256" key="11">
    <source>
        <dbReference type="ARBA" id="ARBA00022842"/>
    </source>
</evidence>
<evidence type="ECO:0000256" key="6">
    <source>
        <dbReference type="ARBA" id="ARBA00015850"/>
    </source>
</evidence>
<proteinExistence type="inferred from homology"/>